<proteinExistence type="inferred from homology"/>
<organism evidence="3 4">
    <name type="scientific">Paralvinella palmiformis</name>
    <dbReference type="NCBI Taxonomy" id="53620"/>
    <lineage>
        <taxon>Eukaryota</taxon>
        <taxon>Metazoa</taxon>
        <taxon>Spiralia</taxon>
        <taxon>Lophotrochozoa</taxon>
        <taxon>Annelida</taxon>
        <taxon>Polychaeta</taxon>
        <taxon>Sedentaria</taxon>
        <taxon>Canalipalpata</taxon>
        <taxon>Terebellida</taxon>
        <taxon>Terebelliformia</taxon>
        <taxon>Alvinellidae</taxon>
        <taxon>Paralvinella</taxon>
    </lineage>
</organism>
<name>A0AAD9KDX1_9ANNE</name>
<dbReference type="PANTHER" id="PTHR10281">
    <property type="entry name" value="MEMBRANE-ASSOCIATED PROGESTERONE RECEPTOR COMPONENT-RELATED"/>
    <property type="match status" value="1"/>
</dbReference>
<dbReference type="SUPFAM" id="SSF55856">
    <property type="entry name" value="Cytochrome b5-like heme/steroid binding domain"/>
    <property type="match status" value="1"/>
</dbReference>
<dbReference type="SMART" id="SM01117">
    <property type="entry name" value="Cyt-b5"/>
    <property type="match status" value="1"/>
</dbReference>
<dbReference type="PANTHER" id="PTHR10281:SF106">
    <property type="entry name" value="IP06960P-RELATED"/>
    <property type="match status" value="1"/>
</dbReference>
<protein>
    <recommendedName>
        <fullName evidence="2">Cytochrome b5 heme-binding domain-containing protein</fullName>
    </recommendedName>
</protein>
<dbReference type="GO" id="GO:0005783">
    <property type="term" value="C:endoplasmic reticulum"/>
    <property type="evidence" value="ECO:0007669"/>
    <property type="project" value="TreeGrafter"/>
</dbReference>
<dbReference type="InterPro" id="IPR050577">
    <property type="entry name" value="MAPR/NEUFC/NENF-like"/>
</dbReference>
<dbReference type="GO" id="GO:0016020">
    <property type="term" value="C:membrane"/>
    <property type="evidence" value="ECO:0007669"/>
    <property type="project" value="TreeGrafter"/>
</dbReference>
<dbReference type="InterPro" id="IPR036400">
    <property type="entry name" value="Cyt_B5-like_heme/steroid_sf"/>
</dbReference>
<dbReference type="FunFam" id="3.10.120.10:FF:000003">
    <property type="entry name" value="membrane-associated progesterone receptor component 1"/>
    <property type="match status" value="1"/>
</dbReference>
<accession>A0AAD9KDX1</accession>
<feature type="domain" description="Cytochrome b5 heme-binding" evidence="2">
    <location>
        <begin position="69"/>
        <end position="167"/>
    </location>
</feature>
<reference evidence="3" key="1">
    <citation type="journal article" date="2023" name="Mol. Biol. Evol.">
        <title>Third-Generation Sequencing Reveals the Adaptive Role of the Epigenome in Three Deep-Sea Polychaetes.</title>
        <authorList>
            <person name="Perez M."/>
            <person name="Aroh O."/>
            <person name="Sun Y."/>
            <person name="Lan Y."/>
            <person name="Juniper S.K."/>
            <person name="Young C.R."/>
            <person name="Angers B."/>
            <person name="Qian P.Y."/>
        </authorList>
    </citation>
    <scope>NUCLEOTIDE SEQUENCE</scope>
    <source>
        <strain evidence="3">P08H-3</strain>
    </source>
</reference>
<gene>
    <name evidence="3" type="ORF">LSH36_15g18034</name>
</gene>
<feature type="non-terminal residue" evidence="3">
    <location>
        <position position="1"/>
    </location>
</feature>
<evidence type="ECO:0000259" key="2">
    <source>
        <dbReference type="SMART" id="SM01117"/>
    </source>
</evidence>
<sequence length="168" mass="18805">TPRGNDTFPNHPLTLLLSISRIKSRSRYPTSSTVPVSHLRSRLVADNITPDRQNDLFSSLSRMSSLKKFTLEELRKHDGKGPDGKIYVALGGKVYDVTEKGSQFYGKDSPYEKMAGRDASRALASMNLLKVKDGPDDLSDLSELQKEGLKRWVAQFDEKYTVVGTLEK</sequence>
<dbReference type="EMBL" id="JAODUP010000015">
    <property type="protein sequence ID" value="KAK2168688.1"/>
    <property type="molecule type" value="Genomic_DNA"/>
</dbReference>
<dbReference type="Pfam" id="PF00173">
    <property type="entry name" value="Cyt-b5"/>
    <property type="match status" value="1"/>
</dbReference>
<dbReference type="InterPro" id="IPR001199">
    <property type="entry name" value="Cyt_B5-like_heme/steroid-bd"/>
</dbReference>
<comment type="similarity">
    <text evidence="1">Belongs to the cytochrome b5 family. MAPR subfamily.</text>
</comment>
<evidence type="ECO:0000256" key="1">
    <source>
        <dbReference type="ARBA" id="ARBA00038357"/>
    </source>
</evidence>
<keyword evidence="4" id="KW-1185">Reference proteome</keyword>
<comment type="caution">
    <text evidence="3">The sequence shown here is derived from an EMBL/GenBank/DDBJ whole genome shotgun (WGS) entry which is preliminary data.</text>
</comment>
<dbReference type="Proteomes" id="UP001208570">
    <property type="component" value="Unassembled WGS sequence"/>
</dbReference>
<dbReference type="Gene3D" id="3.10.120.10">
    <property type="entry name" value="Cytochrome b5-like heme/steroid binding domain"/>
    <property type="match status" value="1"/>
</dbReference>
<dbReference type="AlphaFoldDB" id="A0AAD9KDX1"/>
<evidence type="ECO:0000313" key="4">
    <source>
        <dbReference type="Proteomes" id="UP001208570"/>
    </source>
</evidence>
<evidence type="ECO:0000313" key="3">
    <source>
        <dbReference type="EMBL" id="KAK2168688.1"/>
    </source>
</evidence>